<protein>
    <submittedName>
        <fullName evidence="1">Bacillithiol system protein YtxJ</fullName>
    </submittedName>
</protein>
<dbReference type="EMBL" id="FQTW01000001">
    <property type="protein sequence ID" value="SHE29504.1"/>
    <property type="molecule type" value="Genomic_DNA"/>
</dbReference>
<dbReference type="InterPro" id="IPR022551">
    <property type="entry name" value="BrxC"/>
</dbReference>
<gene>
    <name evidence="1" type="ORF">SAMN05444278_10169</name>
</gene>
<dbReference type="SUPFAM" id="SSF52833">
    <property type="entry name" value="Thioredoxin-like"/>
    <property type="match status" value="1"/>
</dbReference>
<dbReference type="STRING" id="1155689.SAMN05444278_10169"/>
<dbReference type="AlphaFoldDB" id="A0A1M4SBA4"/>
<evidence type="ECO:0000313" key="1">
    <source>
        <dbReference type="EMBL" id="SHE29504.1"/>
    </source>
</evidence>
<dbReference type="RefSeq" id="WP_073190402.1">
    <property type="nucleotide sequence ID" value="NZ_FQTW01000001.1"/>
</dbReference>
<evidence type="ECO:0000313" key="2">
    <source>
        <dbReference type="Proteomes" id="UP000184462"/>
    </source>
</evidence>
<dbReference type="OrthoDB" id="677051at2"/>
<accession>A0A1M4SBA4</accession>
<keyword evidence="2" id="KW-1185">Reference proteome</keyword>
<sequence length="127" mass="14652">MGFFDKIFKTEKNQTLNNRFEILNQEKTVSDLIDESKKTFVLIFKHSPRCGISSMVLNQFKNQIPSDTKAKFYLLNVIQNRDFSSQLAKDLNVVHESPQLIVLKDAQVINESSHSAINRLNFGDFEL</sequence>
<dbReference type="Pfam" id="PF11009">
    <property type="entry name" value="BrxC"/>
    <property type="match status" value="1"/>
</dbReference>
<name>A0A1M4SBA4_9FLAO</name>
<proteinExistence type="predicted"/>
<organism evidence="1 2">
    <name type="scientific">Psychroflexus salarius</name>
    <dbReference type="NCBI Taxonomy" id="1155689"/>
    <lineage>
        <taxon>Bacteria</taxon>
        <taxon>Pseudomonadati</taxon>
        <taxon>Bacteroidota</taxon>
        <taxon>Flavobacteriia</taxon>
        <taxon>Flavobacteriales</taxon>
        <taxon>Flavobacteriaceae</taxon>
        <taxon>Psychroflexus</taxon>
    </lineage>
</organism>
<dbReference type="NCBIfam" id="TIGR04019">
    <property type="entry name" value="B_thiol_YtxJ"/>
    <property type="match status" value="1"/>
</dbReference>
<dbReference type="Proteomes" id="UP000184462">
    <property type="component" value="Unassembled WGS sequence"/>
</dbReference>
<reference evidence="1 2" key="1">
    <citation type="submission" date="2016-11" db="EMBL/GenBank/DDBJ databases">
        <authorList>
            <person name="Jaros S."/>
            <person name="Januszkiewicz K."/>
            <person name="Wedrychowicz H."/>
        </authorList>
    </citation>
    <scope>NUCLEOTIDE SEQUENCE [LARGE SCALE GENOMIC DNA]</scope>
    <source>
        <strain evidence="1 2">DSM 25661</strain>
    </source>
</reference>
<dbReference type="InterPro" id="IPR036249">
    <property type="entry name" value="Thioredoxin-like_sf"/>
</dbReference>
<dbReference type="Gene3D" id="3.40.30.10">
    <property type="entry name" value="Glutaredoxin"/>
    <property type="match status" value="1"/>
</dbReference>